<dbReference type="EMBL" id="CP045121">
    <property type="protein sequence ID" value="QIN79343.1"/>
    <property type="molecule type" value="Genomic_DNA"/>
</dbReference>
<dbReference type="Proteomes" id="UP000502706">
    <property type="component" value="Chromosome"/>
</dbReference>
<reference evidence="4 5" key="1">
    <citation type="submission" date="2019-10" db="EMBL/GenBank/DDBJ databases">
        <title>Rubrobacter sp nov SCSIO 52915 isolated from a deep-sea sediment in the South China Sea.</title>
        <authorList>
            <person name="Chen R.W."/>
        </authorList>
    </citation>
    <scope>NUCLEOTIDE SEQUENCE [LARGE SCALE GENOMIC DNA]</scope>
    <source>
        <strain evidence="4 5">SCSIO 52915</strain>
    </source>
</reference>
<keyword evidence="3" id="KW-0472">Membrane</keyword>
<gene>
    <name evidence="4" type="ORF">GBA65_13405</name>
</gene>
<dbReference type="RefSeq" id="WP_166397006.1">
    <property type="nucleotide sequence ID" value="NZ_CP045121.1"/>
</dbReference>
<dbReference type="PANTHER" id="PTHR34703">
    <property type="entry name" value="ANTIPORTER SUBUNIT MNHG2-RELATED"/>
    <property type="match status" value="1"/>
</dbReference>
<proteinExistence type="inferred from homology"/>
<dbReference type="NCBIfam" id="TIGR01300">
    <property type="entry name" value="CPA3_mnhG_phaG"/>
    <property type="match status" value="1"/>
</dbReference>
<feature type="transmembrane region" description="Helical" evidence="3">
    <location>
        <begin position="50"/>
        <end position="68"/>
    </location>
</feature>
<evidence type="ECO:0000256" key="1">
    <source>
        <dbReference type="ARBA" id="ARBA00008404"/>
    </source>
</evidence>
<dbReference type="PANTHER" id="PTHR34703:SF1">
    <property type="entry name" value="ANTIPORTER SUBUNIT MNHG2-RELATED"/>
    <property type="match status" value="1"/>
</dbReference>
<evidence type="ECO:0000313" key="5">
    <source>
        <dbReference type="Proteomes" id="UP000502706"/>
    </source>
</evidence>
<dbReference type="InterPro" id="IPR005133">
    <property type="entry name" value="PhaG_MnhG_YufB"/>
</dbReference>
<evidence type="ECO:0000256" key="2">
    <source>
        <dbReference type="SAM" id="MobiDB-lite"/>
    </source>
</evidence>
<dbReference type="Pfam" id="PF03334">
    <property type="entry name" value="PhaG_MnhG_YufB"/>
    <property type="match status" value="1"/>
</dbReference>
<accession>A0A6G8PYQ2</accession>
<evidence type="ECO:0000313" key="4">
    <source>
        <dbReference type="EMBL" id="QIN79343.1"/>
    </source>
</evidence>
<dbReference type="KEGG" id="rmar:GBA65_13405"/>
<keyword evidence="5" id="KW-1185">Reference proteome</keyword>
<feature type="transmembrane region" description="Helical" evidence="3">
    <location>
        <begin position="74"/>
        <end position="97"/>
    </location>
</feature>
<feature type="region of interest" description="Disordered" evidence="2">
    <location>
        <begin position="111"/>
        <end position="131"/>
    </location>
</feature>
<comment type="similarity">
    <text evidence="1">Belongs to the CPA3 antiporters (TC 2.A.63) subunit G family.</text>
</comment>
<feature type="transmembrane region" description="Helical" evidence="3">
    <location>
        <begin position="15"/>
        <end position="38"/>
    </location>
</feature>
<evidence type="ECO:0000256" key="3">
    <source>
        <dbReference type="SAM" id="Phobius"/>
    </source>
</evidence>
<dbReference type="AlphaFoldDB" id="A0A6G8PYQ2"/>
<organism evidence="4 5">
    <name type="scientific">Rubrobacter marinus</name>
    <dbReference type="NCBI Taxonomy" id="2653852"/>
    <lineage>
        <taxon>Bacteria</taxon>
        <taxon>Bacillati</taxon>
        <taxon>Actinomycetota</taxon>
        <taxon>Rubrobacteria</taxon>
        <taxon>Rubrobacterales</taxon>
        <taxon>Rubrobacteraceae</taxon>
        <taxon>Rubrobacter</taxon>
    </lineage>
</organism>
<name>A0A6G8PYQ2_9ACTN</name>
<protein>
    <submittedName>
        <fullName evidence="4">Sodium:proton antiporter</fullName>
    </submittedName>
</protein>
<dbReference type="GO" id="GO:0015385">
    <property type="term" value="F:sodium:proton antiporter activity"/>
    <property type="evidence" value="ECO:0007669"/>
    <property type="project" value="TreeGrafter"/>
</dbReference>
<sequence length="131" mass="13620">MREAFGALGAAFSAVAPWVADVLVVLGIFGMTVGIYGIVRMPDVYNKLHAASKVVFLGVVMLLLASAVTNDAAIIMRAALIGIFLVLTTPVSAHVVGKAAFLRGYEMETPDAVDESGRGLGKGPEDDRSAA</sequence>
<keyword evidence="3" id="KW-1133">Transmembrane helix</keyword>
<keyword evidence="3" id="KW-0812">Transmembrane</keyword>